<sequence>METKTRENWSSKAGFILAAAGSAIGLGNIWKFPYSVGTNGGGAYVAVYLLFLVLIGTPLMLAAITLGRKTQLSVFGAYKSIDKRWSFVGFLAVICGFVILAFYSSVGGWVLYYFKNAVTGNLNTKDPQVLAGIFSNMMNSPATLIVYQLIFMALTMLIVINGIKKGIEVTSKVMMPGLFILLIIIAIRSVTLEGSMEGIKFLLVPDFSKITLEVAKNAMAQVFFSLSIGMGVMITYGSYLDKEVNLLSTAVSIPALDTLAALIAGFATIPAVFALGFEVGEGPGLMFITLPAVFASMPLGQIFCIAFFLMVTFAALTSSMSMLEISVSYFVDELKKDRKKSTLAVGIVIFLMGIPASLSLVQGSSFYIGSLSFFDIYDKLSSNILLTTGAFLLSIFVAWILTTKEAVKEIELSGIRFKLAPVWSFLVKYVVPVGVFIILFNSYKDFIIALLN</sequence>
<dbReference type="OrthoDB" id="9762833at2"/>
<feature type="transmembrane region" description="Helical" evidence="7">
    <location>
        <begin position="299"/>
        <end position="323"/>
    </location>
</feature>
<dbReference type="PROSITE" id="PS00610">
    <property type="entry name" value="NA_NEUROTRAN_SYMP_1"/>
    <property type="match status" value="1"/>
</dbReference>
<dbReference type="PATRIC" id="fig|1209989.3.peg.2062"/>
<keyword evidence="4 7" id="KW-1133">Transmembrane helix</keyword>
<dbReference type="SUPFAM" id="SSF161070">
    <property type="entry name" value="SNF-like"/>
    <property type="match status" value="1"/>
</dbReference>
<feature type="transmembrane region" description="Helical" evidence="7">
    <location>
        <begin position="343"/>
        <end position="368"/>
    </location>
</feature>
<proteinExistence type="inferred from homology"/>
<dbReference type="NCBIfam" id="NF037979">
    <property type="entry name" value="Na_transp"/>
    <property type="match status" value="1"/>
</dbReference>
<dbReference type="InterPro" id="IPR037272">
    <property type="entry name" value="SNS_sf"/>
</dbReference>
<keyword evidence="6" id="KW-0769">Symport</keyword>
<dbReference type="EMBL" id="HF563609">
    <property type="protein sequence ID" value="CCP26586.1"/>
    <property type="molecule type" value="Genomic_DNA"/>
</dbReference>
<dbReference type="PANTHER" id="PTHR42948">
    <property type="entry name" value="TRANSPORTER"/>
    <property type="match status" value="1"/>
</dbReference>
<evidence type="ECO:0000256" key="2">
    <source>
        <dbReference type="ARBA" id="ARBA00022448"/>
    </source>
</evidence>
<protein>
    <recommendedName>
        <fullName evidence="6">Transporter</fullName>
    </recommendedName>
</protein>
<dbReference type="KEGG" id="tae:TepiRe1_1787"/>
<feature type="transmembrane region" description="Helical" evidence="7">
    <location>
        <begin position="42"/>
        <end position="66"/>
    </location>
</feature>
<evidence type="ECO:0000256" key="6">
    <source>
        <dbReference type="RuleBase" id="RU003732"/>
    </source>
</evidence>
<dbReference type="GO" id="GO:0016020">
    <property type="term" value="C:membrane"/>
    <property type="evidence" value="ECO:0007669"/>
    <property type="project" value="UniProtKB-SubCell"/>
</dbReference>
<feature type="transmembrane region" description="Helical" evidence="7">
    <location>
        <begin position="87"/>
        <end position="114"/>
    </location>
</feature>
<evidence type="ECO:0000256" key="4">
    <source>
        <dbReference type="ARBA" id="ARBA00022989"/>
    </source>
</evidence>
<dbReference type="Proteomes" id="UP000010802">
    <property type="component" value="Chromosome"/>
</dbReference>
<feature type="transmembrane region" description="Helical" evidence="7">
    <location>
        <begin position="12"/>
        <end position="30"/>
    </location>
</feature>
<dbReference type="Pfam" id="PF00209">
    <property type="entry name" value="SNF"/>
    <property type="match status" value="2"/>
</dbReference>
<evidence type="ECO:0000313" key="8">
    <source>
        <dbReference type="EMBL" id="CCP26586.1"/>
    </source>
</evidence>
<gene>
    <name evidence="8" type="primary">yocR</name>
    <name evidence="8" type="ordered locus">TEPIRE1_1787</name>
</gene>
<name>F4LWS4_TEPAE</name>
<feature type="transmembrane region" description="Helical" evidence="7">
    <location>
        <begin position="144"/>
        <end position="161"/>
    </location>
</feature>
<keyword evidence="5 7" id="KW-0472">Membrane</keyword>
<dbReference type="eggNOG" id="COG0733">
    <property type="taxonomic scope" value="Bacteria"/>
</dbReference>
<keyword evidence="2 6" id="KW-0813">Transport</keyword>
<organism evidence="8 9">
    <name type="scientific">Tepidanaerobacter acetatoxydans (strain DSM 21804 / JCM 16047 / Re1)</name>
    <dbReference type="NCBI Taxonomy" id="1209989"/>
    <lineage>
        <taxon>Bacteria</taxon>
        <taxon>Bacillati</taxon>
        <taxon>Bacillota</taxon>
        <taxon>Clostridia</taxon>
        <taxon>Thermosediminibacterales</taxon>
        <taxon>Tepidanaerobacteraceae</taxon>
        <taxon>Tepidanaerobacter</taxon>
    </lineage>
</organism>
<dbReference type="PRINTS" id="PR00176">
    <property type="entry name" value="NANEUSMPORT"/>
</dbReference>
<dbReference type="PANTHER" id="PTHR42948:SF1">
    <property type="entry name" value="TRANSPORTER"/>
    <property type="match status" value="1"/>
</dbReference>
<dbReference type="InterPro" id="IPR047218">
    <property type="entry name" value="YocR/YhdH-like"/>
</dbReference>
<accession>F4LWS4</accession>
<evidence type="ECO:0000313" key="9">
    <source>
        <dbReference type="Proteomes" id="UP000010802"/>
    </source>
</evidence>
<dbReference type="KEGG" id="tep:TepRe1_1660"/>
<evidence type="ECO:0000256" key="7">
    <source>
        <dbReference type="SAM" id="Phobius"/>
    </source>
</evidence>
<feature type="transmembrane region" description="Helical" evidence="7">
    <location>
        <begin position="218"/>
        <end position="239"/>
    </location>
</feature>
<evidence type="ECO:0000256" key="5">
    <source>
        <dbReference type="ARBA" id="ARBA00023136"/>
    </source>
</evidence>
<dbReference type="InterPro" id="IPR000175">
    <property type="entry name" value="Na/ntran_symport"/>
</dbReference>
<dbReference type="PROSITE" id="PS50267">
    <property type="entry name" value="NA_NEUROTRAN_SYMP_3"/>
    <property type="match status" value="1"/>
</dbReference>
<dbReference type="RefSeq" id="WP_013778718.1">
    <property type="nucleotide sequence ID" value="NC_015519.1"/>
</dbReference>
<reference evidence="9" key="1">
    <citation type="journal article" date="2013" name="Genome Announc.">
        <title>First genome sequence of a syntrophic acetate-oxidizing bacterium, Tepidanaerobacter acetatoxydans strain Re1.</title>
        <authorList>
            <person name="Manzoor S."/>
            <person name="Bongcam-Rudloff E."/>
            <person name="Schnurer A."/>
            <person name="Muller B."/>
        </authorList>
    </citation>
    <scope>NUCLEOTIDE SEQUENCE [LARGE SCALE GENOMIC DNA]</scope>
    <source>
        <strain evidence="9">Re1</strain>
    </source>
</reference>
<dbReference type="GO" id="GO:0015293">
    <property type="term" value="F:symporter activity"/>
    <property type="evidence" value="ECO:0007669"/>
    <property type="project" value="UniProtKB-KW"/>
</dbReference>
<evidence type="ECO:0000256" key="3">
    <source>
        <dbReference type="ARBA" id="ARBA00022692"/>
    </source>
</evidence>
<keyword evidence="9" id="KW-1185">Reference proteome</keyword>
<feature type="transmembrane region" description="Helical" evidence="7">
    <location>
        <begin position="380"/>
        <end position="401"/>
    </location>
</feature>
<keyword evidence="3 6" id="KW-0812">Transmembrane</keyword>
<comment type="subcellular location">
    <subcellularLocation>
        <location evidence="1">Membrane</location>
        <topology evidence="1">Multi-pass membrane protein</topology>
    </subcellularLocation>
</comment>
<evidence type="ECO:0000256" key="1">
    <source>
        <dbReference type="ARBA" id="ARBA00004141"/>
    </source>
</evidence>
<feature type="transmembrane region" description="Helical" evidence="7">
    <location>
        <begin position="173"/>
        <end position="191"/>
    </location>
</feature>
<feature type="transmembrane region" description="Helical" evidence="7">
    <location>
        <begin position="422"/>
        <end position="443"/>
    </location>
</feature>
<dbReference type="HOGENOM" id="CLU_006855_3_4_9"/>
<feature type="transmembrane region" description="Helical" evidence="7">
    <location>
        <begin position="259"/>
        <end position="279"/>
    </location>
</feature>
<accession>L0S086</accession>
<dbReference type="AlphaFoldDB" id="F4LWS4"/>
<dbReference type="CDD" id="cd10336">
    <property type="entry name" value="SLC6sbd_Tyt1-Like"/>
    <property type="match status" value="1"/>
</dbReference>
<comment type="similarity">
    <text evidence="6">Belongs to the sodium:neurotransmitter symporter (SNF) (TC 2.A.22) family.</text>
</comment>